<dbReference type="PANTHER" id="PTHR33121:SF70">
    <property type="entry name" value="SIGNALING PROTEIN YKOW"/>
    <property type="match status" value="1"/>
</dbReference>
<protein>
    <submittedName>
        <fullName evidence="2">EAL domain-containing protein</fullName>
    </submittedName>
</protein>
<keyword evidence="3" id="KW-1185">Reference proteome</keyword>
<comment type="caution">
    <text evidence="2">The sequence shown here is derived from an EMBL/GenBank/DDBJ whole genome shotgun (WGS) entry which is preliminary data.</text>
</comment>
<sequence length="401" mass="43725">MPTITEAELVQGLQDHEFILYYQPKASLITNRVVGAEALARWRRRDGGVVAPGVFIPLMQEAGLLRQLTRQLLARLMHDMEGALGADIRVSFNVGVDDFEDDALSGMLLDAIGSHRLLASSLELEVTETQALQCCDILLGRIQGLLDAGISLAMDDFGTGYSSIDTLSKLPFTTIKLDQGIVGRMLGSAKDAAIVRTAIRLGHEMGVEVVAEGVETQAQRDVLIECGCKLVQGYLVSPPLPLEAFRTFRAASGDAHSFPVGLVHLAILDHVQWRRQIVSYAVQRATLPRNCPTRKADGYPEMNVTLCALGRWYFGDGRHLEATPIYHAIDAPHREVHRIGEAIVAQVRQGATLAELAGLLSTMKAVSTTLVRLLEDLEDAGLQELYREAEIEAGPVTNNSL</sequence>
<dbReference type="SMART" id="SM00052">
    <property type="entry name" value="EAL"/>
    <property type="match status" value="1"/>
</dbReference>
<dbReference type="Pfam" id="PF00563">
    <property type="entry name" value="EAL"/>
    <property type="match status" value="1"/>
</dbReference>
<reference evidence="3" key="1">
    <citation type="journal article" date="2019" name="Int. J. Syst. Evol. Microbiol.">
        <title>The Global Catalogue of Microorganisms (GCM) 10K type strain sequencing project: providing services to taxonomists for standard genome sequencing and annotation.</title>
        <authorList>
            <consortium name="The Broad Institute Genomics Platform"/>
            <consortium name="The Broad Institute Genome Sequencing Center for Infectious Disease"/>
            <person name="Wu L."/>
            <person name="Ma J."/>
        </authorList>
    </citation>
    <scope>NUCLEOTIDE SEQUENCE [LARGE SCALE GENOMIC DNA]</scope>
    <source>
        <strain evidence="3">CGMCC 4.5798</strain>
    </source>
</reference>
<evidence type="ECO:0000313" key="3">
    <source>
        <dbReference type="Proteomes" id="UP001596086"/>
    </source>
</evidence>
<dbReference type="Pfam" id="PF13682">
    <property type="entry name" value="CZB"/>
    <property type="match status" value="1"/>
</dbReference>
<dbReference type="Gene3D" id="3.20.20.450">
    <property type="entry name" value="EAL domain"/>
    <property type="match status" value="1"/>
</dbReference>
<dbReference type="SUPFAM" id="SSF141868">
    <property type="entry name" value="EAL domain-like"/>
    <property type="match status" value="1"/>
</dbReference>
<dbReference type="InterPro" id="IPR001633">
    <property type="entry name" value="EAL_dom"/>
</dbReference>
<dbReference type="PROSITE" id="PS50883">
    <property type="entry name" value="EAL"/>
    <property type="match status" value="1"/>
</dbReference>
<dbReference type="Proteomes" id="UP001596086">
    <property type="component" value="Unassembled WGS sequence"/>
</dbReference>
<accession>A0ABW0RYP8</accession>
<proteinExistence type="predicted"/>
<dbReference type="EMBL" id="JBHSMZ010000010">
    <property type="protein sequence ID" value="MFC5549929.1"/>
    <property type="molecule type" value="Genomic_DNA"/>
</dbReference>
<dbReference type="CDD" id="cd01948">
    <property type="entry name" value="EAL"/>
    <property type="match status" value="1"/>
</dbReference>
<dbReference type="InterPro" id="IPR035919">
    <property type="entry name" value="EAL_sf"/>
</dbReference>
<name>A0ABW0RYP8_9BURK</name>
<dbReference type="PANTHER" id="PTHR33121">
    <property type="entry name" value="CYCLIC DI-GMP PHOSPHODIESTERASE PDEF"/>
    <property type="match status" value="1"/>
</dbReference>
<dbReference type="InterPro" id="IPR025991">
    <property type="entry name" value="Chemoreceptor_zinc-bind_dom"/>
</dbReference>
<feature type="domain" description="EAL" evidence="1">
    <location>
        <begin position="2"/>
        <end position="253"/>
    </location>
</feature>
<evidence type="ECO:0000313" key="2">
    <source>
        <dbReference type="EMBL" id="MFC5549929.1"/>
    </source>
</evidence>
<dbReference type="Gene3D" id="1.20.120.30">
    <property type="entry name" value="Aspartate receptor, ligand-binding domain"/>
    <property type="match status" value="1"/>
</dbReference>
<organism evidence="2 3">
    <name type="scientific">Massilia aerilata</name>
    <dbReference type="NCBI Taxonomy" id="453817"/>
    <lineage>
        <taxon>Bacteria</taxon>
        <taxon>Pseudomonadati</taxon>
        <taxon>Pseudomonadota</taxon>
        <taxon>Betaproteobacteria</taxon>
        <taxon>Burkholderiales</taxon>
        <taxon>Oxalobacteraceae</taxon>
        <taxon>Telluria group</taxon>
        <taxon>Massilia</taxon>
    </lineage>
</organism>
<dbReference type="RefSeq" id="WP_379772022.1">
    <property type="nucleotide sequence ID" value="NZ_JBHSMZ010000010.1"/>
</dbReference>
<dbReference type="InterPro" id="IPR050706">
    <property type="entry name" value="Cyclic-di-GMP_PDE-like"/>
</dbReference>
<evidence type="ECO:0000259" key="1">
    <source>
        <dbReference type="PROSITE" id="PS50883"/>
    </source>
</evidence>
<gene>
    <name evidence="2" type="ORF">ACFPO9_15540</name>
</gene>